<comment type="subcellular location">
    <subcellularLocation>
        <location evidence="1">Nucleus</location>
    </subcellularLocation>
</comment>
<organism evidence="7 8">
    <name type="scientific">Dendrothele bispora (strain CBS 962.96)</name>
    <dbReference type="NCBI Taxonomy" id="1314807"/>
    <lineage>
        <taxon>Eukaryota</taxon>
        <taxon>Fungi</taxon>
        <taxon>Dikarya</taxon>
        <taxon>Basidiomycota</taxon>
        <taxon>Agaricomycotina</taxon>
        <taxon>Agaricomycetes</taxon>
        <taxon>Agaricomycetidae</taxon>
        <taxon>Agaricales</taxon>
        <taxon>Agaricales incertae sedis</taxon>
        <taxon>Dendrothele</taxon>
    </lineage>
</organism>
<dbReference type="AlphaFoldDB" id="A0A4V6T5B1"/>
<evidence type="ECO:0000313" key="8">
    <source>
        <dbReference type="Proteomes" id="UP000297245"/>
    </source>
</evidence>
<dbReference type="Pfam" id="PF05699">
    <property type="entry name" value="Dimer_Tnp_hAT"/>
    <property type="match status" value="1"/>
</dbReference>
<keyword evidence="5" id="KW-0539">Nucleus</keyword>
<evidence type="ECO:0000259" key="6">
    <source>
        <dbReference type="Pfam" id="PF05699"/>
    </source>
</evidence>
<dbReference type="PANTHER" id="PTHR46481">
    <property type="entry name" value="ZINC FINGER BED DOMAIN-CONTAINING PROTEIN 4"/>
    <property type="match status" value="1"/>
</dbReference>
<dbReference type="PANTHER" id="PTHR46481:SF10">
    <property type="entry name" value="ZINC FINGER BED DOMAIN-CONTAINING PROTEIN 39"/>
    <property type="match status" value="1"/>
</dbReference>
<protein>
    <recommendedName>
        <fullName evidence="6">HAT C-terminal dimerisation domain-containing protein</fullName>
    </recommendedName>
</protein>
<proteinExistence type="predicted"/>
<reference evidence="7 8" key="1">
    <citation type="journal article" date="2019" name="Nat. Ecol. Evol.">
        <title>Megaphylogeny resolves global patterns of mushroom evolution.</title>
        <authorList>
            <person name="Varga T."/>
            <person name="Krizsan K."/>
            <person name="Foldi C."/>
            <person name="Dima B."/>
            <person name="Sanchez-Garcia M."/>
            <person name="Sanchez-Ramirez S."/>
            <person name="Szollosi G.J."/>
            <person name="Szarkandi J.G."/>
            <person name="Papp V."/>
            <person name="Albert L."/>
            <person name="Andreopoulos W."/>
            <person name="Angelini C."/>
            <person name="Antonin V."/>
            <person name="Barry K.W."/>
            <person name="Bougher N.L."/>
            <person name="Buchanan P."/>
            <person name="Buyck B."/>
            <person name="Bense V."/>
            <person name="Catcheside P."/>
            <person name="Chovatia M."/>
            <person name="Cooper J."/>
            <person name="Damon W."/>
            <person name="Desjardin D."/>
            <person name="Finy P."/>
            <person name="Geml J."/>
            <person name="Haridas S."/>
            <person name="Hughes K."/>
            <person name="Justo A."/>
            <person name="Karasinski D."/>
            <person name="Kautmanova I."/>
            <person name="Kiss B."/>
            <person name="Kocsube S."/>
            <person name="Kotiranta H."/>
            <person name="LaButti K.M."/>
            <person name="Lechner B.E."/>
            <person name="Liimatainen K."/>
            <person name="Lipzen A."/>
            <person name="Lukacs Z."/>
            <person name="Mihaltcheva S."/>
            <person name="Morgado L.N."/>
            <person name="Niskanen T."/>
            <person name="Noordeloos M.E."/>
            <person name="Ohm R.A."/>
            <person name="Ortiz-Santana B."/>
            <person name="Ovrebo C."/>
            <person name="Racz N."/>
            <person name="Riley R."/>
            <person name="Savchenko A."/>
            <person name="Shiryaev A."/>
            <person name="Soop K."/>
            <person name="Spirin V."/>
            <person name="Szebenyi C."/>
            <person name="Tomsovsky M."/>
            <person name="Tulloss R.E."/>
            <person name="Uehling J."/>
            <person name="Grigoriev I.V."/>
            <person name="Vagvolgyi C."/>
            <person name="Papp T."/>
            <person name="Martin F.M."/>
            <person name="Miettinen O."/>
            <person name="Hibbett D.S."/>
            <person name="Nagy L.G."/>
        </authorList>
    </citation>
    <scope>NUCLEOTIDE SEQUENCE [LARGE SCALE GENOMIC DNA]</scope>
    <source>
        <strain evidence="7 8">CBS 962.96</strain>
    </source>
</reference>
<accession>A0A4V6T5B1</accession>
<name>A0A4V6T5B1_DENBC</name>
<dbReference type="OrthoDB" id="3359487at2759"/>
<gene>
    <name evidence="7" type="ORF">K435DRAFT_566147</name>
</gene>
<dbReference type="InterPro" id="IPR052035">
    <property type="entry name" value="ZnF_BED_domain_contain"/>
</dbReference>
<dbReference type="EMBL" id="ML179291">
    <property type="protein sequence ID" value="THU92005.1"/>
    <property type="molecule type" value="Genomic_DNA"/>
</dbReference>
<evidence type="ECO:0000256" key="5">
    <source>
        <dbReference type="ARBA" id="ARBA00023242"/>
    </source>
</evidence>
<evidence type="ECO:0000313" key="7">
    <source>
        <dbReference type="EMBL" id="THU92005.1"/>
    </source>
</evidence>
<evidence type="ECO:0000256" key="1">
    <source>
        <dbReference type="ARBA" id="ARBA00004123"/>
    </source>
</evidence>
<evidence type="ECO:0000256" key="3">
    <source>
        <dbReference type="ARBA" id="ARBA00022771"/>
    </source>
</evidence>
<dbReference type="Proteomes" id="UP000297245">
    <property type="component" value="Unassembled WGS sequence"/>
</dbReference>
<keyword evidence="4" id="KW-0862">Zinc</keyword>
<dbReference type="GO" id="GO:0046983">
    <property type="term" value="F:protein dimerization activity"/>
    <property type="evidence" value="ECO:0007669"/>
    <property type="project" value="InterPro"/>
</dbReference>
<evidence type="ECO:0000256" key="4">
    <source>
        <dbReference type="ARBA" id="ARBA00022833"/>
    </source>
</evidence>
<sequence length="193" mass="21872">PLLHEVIPIMDGINQYLVQIAKDDMNLPVIQDSTRCGLVIADKYYAKTDDSAMYRAAMIMHPRYIMSYFDDENWPEEWKTSAKATLKHLYNTYYKPSSSLEGSDNNDEELDPLKEWIDKSPVTTKHGDNPLKYWGTLAVDGDMLARMALDILSCPATFTDIEQGFSRGSLTVTPRCHNLSADTIQKLMAVAAW</sequence>
<feature type="domain" description="HAT C-terminal dimerisation" evidence="6">
    <location>
        <begin position="118"/>
        <end position="193"/>
    </location>
</feature>
<evidence type="ECO:0000256" key="2">
    <source>
        <dbReference type="ARBA" id="ARBA00022723"/>
    </source>
</evidence>
<dbReference type="InterPro" id="IPR008906">
    <property type="entry name" value="HATC_C_dom"/>
</dbReference>
<feature type="non-terminal residue" evidence="7">
    <location>
        <position position="193"/>
    </location>
</feature>
<dbReference type="GO" id="GO:0008270">
    <property type="term" value="F:zinc ion binding"/>
    <property type="evidence" value="ECO:0007669"/>
    <property type="project" value="UniProtKB-KW"/>
</dbReference>
<keyword evidence="8" id="KW-1185">Reference proteome</keyword>
<dbReference type="SUPFAM" id="SSF53098">
    <property type="entry name" value="Ribonuclease H-like"/>
    <property type="match status" value="1"/>
</dbReference>
<dbReference type="InterPro" id="IPR012337">
    <property type="entry name" value="RNaseH-like_sf"/>
</dbReference>
<dbReference type="GO" id="GO:0005634">
    <property type="term" value="C:nucleus"/>
    <property type="evidence" value="ECO:0007669"/>
    <property type="project" value="UniProtKB-SubCell"/>
</dbReference>
<keyword evidence="3" id="KW-0863">Zinc-finger</keyword>
<keyword evidence="2" id="KW-0479">Metal-binding</keyword>
<feature type="non-terminal residue" evidence="7">
    <location>
        <position position="1"/>
    </location>
</feature>